<gene>
    <name evidence="2" type="ORF">JJ685_15345</name>
</gene>
<comment type="caution">
    <text evidence="2">The sequence shown here is derived from an EMBL/GenBank/DDBJ whole genome shotgun (WGS) entry which is preliminary data.</text>
</comment>
<dbReference type="InterPro" id="IPR004360">
    <property type="entry name" value="Glyas_Fos-R_dOase_dom"/>
</dbReference>
<evidence type="ECO:0000313" key="3">
    <source>
        <dbReference type="Proteomes" id="UP000599109"/>
    </source>
</evidence>
<dbReference type="RefSeq" id="WP_201675135.1">
    <property type="nucleotide sequence ID" value="NZ_JAEQNE010000003.1"/>
</dbReference>
<evidence type="ECO:0000259" key="1">
    <source>
        <dbReference type="PROSITE" id="PS51819"/>
    </source>
</evidence>
<accession>A0A936Z076</accession>
<dbReference type="PROSITE" id="PS51819">
    <property type="entry name" value="VOC"/>
    <property type="match status" value="1"/>
</dbReference>
<name>A0A936Z076_9BURK</name>
<dbReference type="SUPFAM" id="SSF54593">
    <property type="entry name" value="Glyoxalase/Bleomycin resistance protein/Dihydroxybiphenyl dioxygenase"/>
    <property type="match status" value="1"/>
</dbReference>
<protein>
    <submittedName>
        <fullName evidence="2">VOC family protein</fullName>
    </submittedName>
</protein>
<dbReference type="Gene3D" id="3.10.180.10">
    <property type="entry name" value="2,3-Dihydroxybiphenyl 1,2-Dioxygenase, domain 1"/>
    <property type="match status" value="1"/>
</dbReference>
<dbReference type="Proteomes" id="UP000599109">
    <property type="component" value="Unassembled WGS sequence"/>
</dbReference>
<reference evidence="2 3" key="1">
    <citation type="journal article" date="2017" name="Int. J. Syst. Evol. Microbiol.">
        <title>Ramlibacter monticola sp. nov., isolated from forest soil.</title>
        <authorList>
            <person name="Chaudhary D.K."/>
            <person name="Kim J."/>
        </authorList>
    </citation>
    <scope>NUCLEOTIDE SEQUENCE [LARGE SCALE GENOMIC DNA]</scope>
    <source>
        <strain evidence="2 3">KACC 19175</strain>
    </source>
</reference>
<feature type="domain" description="VOC" evidence="1">
    <location>
        <begin position="5"/>
        <end position="125"/>
    </location>
</feature>
<dbReference type="Pfam" id="PF00903">
    <property type="entry name" value="Glyoxalase"/>
    <property type="match status" value="1"/>
</dbReference>
<dbReference type="InterPro" id="IPR029068">
    <property type="entry name" value="Glyas_Bleomycin-R_OHBP_Dase"/>
</dbReference>
<dbReference type="InterPro" id="IPR037523">
    <property type="entry name" value="VOC_core"/>
</dbReference>
<keyword evidence="3" id="KW-1185">Reference proteome</keyword>
<organism evidence="2 3">
    <name type="scientific">Ramlibacter monticola</name>
    <dbReference type="NCBI Taxonomy" id="1926872"/>
    <lineage>
        <taxon>Bacteria</taxon>
        <taxon>Pseudomonadati</taxon>
        <taxon>Pseudomonadota</taxon>
        <taxon>Betaproteobacteria</taxon>
        <taxon>Burkholderiales</taxon>
        <taxon>Comamonadaceae</taxon>
        <taxon>Ramlibacter</taxon>
    </lineage>
</organism>
<dbReference type="EMBL" id="JAEQNE010000003">
    <property type="protein sequence ID" value="MBL0392514.1"/>
    <property type="molecule type" value="Genomic_DNA"/>
</dbReference>
<dbReference type="AlphaFoldDB" id="A0A936Z076"/>
<evidence type="ECO:0000313" key="2">
    <source>
        <dbReference type="EMBL" id="MBL0392514.1"/>
    </source>
</evidence>
<proteinExistence type="predicted"/>
<sequence>MLQTSPLYSYIPAKDIARARRFYEDMVGLRPKEETNGGVVYEFGGGTAAFLYLTPNAGTSRASQAFWSVQDVDAEIQALKARGVQFEQYVDMPGERSAQGAITAGGAKAAWFRDSEGNIMALVQTLSKG</sequence>